<organism evidence="1 2">
    <name type="scientific">Spirosoma endbachense</name>
    <dbReference type="NCBI Taxonomy" id="2666025"/>
    <lineage>
        <taxon>Bacteria</taxon>
        <taxon>Pseudomonadati</taxon>
        <taxon>Bacteroidota</taxon>
        <taxon>Cytophagia</taxon>
        <taxon>Cytophagales</taxon>
        <taxon>Cytophagaceae</taxon>
        <taxon>Spirosoma</taxon>
    </lineage>
</organism>
<proteinExistence type="predicted"/>
<dbReference type="AlphaFoldDB" id="A0A6P1W699"/>
<name>A0A6P1W699_9BACT</name>
<dbReference type="KEGG" id="senf:GJR95_33130"/>
<reference evidence="1 2" key="1">
    <citation type="submission" date="2019-11" db="EMBL/GenBank/DDBJ databases">
        <title>Spirosoma endbachense sp. nov., isolated from a natural salt meadow.</title>
        <authorList>
            <person name="Rojas J."/>
            <person name="Ambika Manirajan B."/>
            <person name="Ratering S."/>
            <person name="Suarez C."/>
            <person name="Geissler-Plaum R."/>
            <person name="Schnell S."/>
        </authorList>
    </citation>
    <scope>NUCLEOTIDE SEQUENCE [LARGE SCALE GENOMIC DNA]</scope>
    <source>
        <strain evidence="1 2">I-24</strain>
    </source>
</reference>
<gene>
    <name evidence="1" type="ORF">GJR95_33130</name>
</gene>
<protein>
    <submittedName>
        <fullName evidence="1">Uncharacterized protein</fullName>
    </submittedName>
</protein>
<dbReference type="RefSeq" id="WP_162389960.1">
    <property type="nucleotide sequence ID" value="NZ_CP045997.1"/>
</dbReference>
<keyword evidence="2" id="KW-1185">Reference proteome</keyword>
<accession>A0A6P1W699</accession>
<dbReference type="Proteomes" id="UP000464577">
    <property type="component" value="Chromosome"/>
</dbReference>
<sequence length="105" mass="12004">MKALFPYLVLISLFVIGTKLVDRQRRYTTSIQRVAPVQPKMFPFQLYLQLAGNLVEDSYRNTRSIPDTDQNRVVIKPLSGKAMNIVTTSVKKERSAAFKGIYHTN</sequence>
<evidence type="ECO:0000313" key="2">
    <source>
        <dbReference type="Proteomes" id="UP000464577"/>
    </source>
</evidence>
<dbReference type="EMBL" id="CP045997">
    <property type="protein sequence ID" value="QHV99559.1"/>
    <property type="molecule type" value="Genomic_DNA"/>
</dbReference>
<evidence type="ECO:0000313" key="1">
    <source>
        <dbReference type="EMBL" id="QHV99559.1"/>
    </source>
</evidence>